<evidence type="ECO:0000313" key="3">
    <source>
        <dbReference type="Proteomes" id="UP000231409"/>
    </source>
</evidence>
<keyword evidence="3" id="KW-1185">Reference proteome</keyword>
<evidence type="ECO:0000313" key="2">
    <source>
        <dbReference type="EMBL" id="PHQ14891.1"/>
    </source>
</evidence>
<comment type="caution">
    <text evidence="2">The sequence shown here is derived from an EMBL/GenBank/DDBJ whole genome shotgun (WGS) entry which is preliminary data.</text>
</comment>
<evidence type="ECO:0008006" key="4">
    <source>
        <dbReference type="Google" id="ProtNLM"/>
    </source>
</evidence>
<keyword evidence="1" id="KW-0472">Membrane</keyword>
<dbReference type="AlphaFoldDB" id="A0A2G1UK62"/>
<gene>
    <name evidence="2" type="ORF">CLH61_11125</name>
</gene>
<dbReference type="Proteomes" id="UP000231409">
    <property type="component" value="Unassembled WGS sequence"/>
</dbReference>
<organism evidence="2 3">
    <name type="scientific">Marinobacter profundi</name>
    <dbReference type="NCBI Taxonomy" id="2666256"/>
    <lineage>
        <taxon>Bacteria</taxon>
        <taxon>Pseudomonadati</taxon>
        <taxon>Pseudomonadota</taxon>
        <taxon>Gammaproteobacteria</taxon>
        <taxon>Pseudomonadales</taxon>
        <taxon>Marinobacteraceae</taxon>
        <taxon>Marinobacter</taxon>
    </lineage>
</organism>
<protein>
    <recommendedName>
        <fullName evidence="4">Toxin CptA</fullName>
    </recommendedName>
</protein>
<accession>A0A2G1UK62</accession>
<keyword evidence="1" id="KW-0812">Transmembrane</keyword>
<name>A0A2G1UK62_9GAMM</name>
<feature type="transmembrane region" description="Helical" evidence="1">
    <location>
        <begin position="38"/>
        <end position="56"/>
    </location>
</feature>
<dbReference type="RefSeq" id="WP_099614808.1">
    <property type="nucleotide sequence ID" value="NZ_KZ319371.1"/>
</dbReference>
<sequence length="158" mass="16808">MSSRIDVRLAPSLSAGALASLPWLALLTFTALAGLLTLPALLFCLPLIVAGVIWQARTSGLLRGRRAITGLQVEDDQLFAVTASGTPLAARIAPESRITARLALLKVSTNDTISRSRLVILVDAGPYCCNVRGEDFRRLRAWIRLSGSAATGGNPQRS</sequence>
<proteinExistence type="predicted"/>
<reference evidence="2 3" key="1">
    <citation type="submission" date="2017-09" db="EMBL/GenBank/DDBJ databases">
        <title>The draft genome sequences of Marinobacter sp. PWS21.</title>
        <authorList>
            <person name="Cao J."/>
        </authorList>
    </citation>
    <scope>NUCLEOTIDE SEQUENCE [LARGE SCALE GENOMIC DNA]</scope>
    <source>
        <strain evidence="2 3">PWS21</strain>
    </source>
</reference>
<keyword evidence="1" id="KW-1133">Transmembrane helix</keyword>
<dbReference type="EMBL" id="NTFH01000008">
    <property type="protein sequence ID" value="PHQ14891.1"/>
    <property type="molecule type" value="Genomic_DNA"/>
</dbReference>
<feature type="transmembrane region" description="Helical" evidence="1">
    <location>
        <begin position="12"/>
        <end position="32"/>
    </location>
</feature>
<evidence type="ECO:0000256" key="1">
    <source>
        <dbReference type="SAM" id="Phobius"/>
    </source>
</evidence>